<name>A0A7D6CSK2_9EURY</name>
<dbReference type="InterPro" id="IPR036388">
    <property type="entry name" value="WH-like_DNA-bd_sf"/>
</dbReference>
<organism evidence="1 2">
    <name type="scientific">Natrinema zhouii</name>
    <dbReference type="NCBI Taxonomy" id="1710539"/>
    <lineage>
        <taxon>Archaea</taxon>
        <taxon>Methanobacteriati</taxon>
        <taxon>Methanobacteriota</taxon>
        <taxon>Stenosarchaea group</taxon>
        <taxon>Halobacteria</taxon>
        <taxon>Halobacteriales</taxon>
        <taxon>Natrialbaceae</taxon>
        <taxon>Natrinema</taxon>
    </lineage>
</organism>
<dbReference type="Gene3D" id="1.10.10.10">
    <property type="entry name" value="Winged helix-like DNA-binding domain superfamily/Winged helix DNA-binding domain"/>
    <property type="match status" value="1"/>
</dbReference>
<dbReference type="EMBL" id="CP059154">
    <property type="protein sequence ID" value="QLK26891.1"/>
    <property type="molecule type" value="Genomic_DNA"/>
</dbReference>
<dbReference type="GeneID" id="56142454"/>
<dbReference type="InterPro" id="IPR036390">
    <property type="entry name" value="WH_DNA-bd_sf"/>
</dbReference>
<dbReference type="KEGG" id="nay:HYG81_04575"/>
<dbReference type="RefSeq" id="WP_180842062.1">
    <property type="nucleotide sequence ID" value="NZ_CP059154.1"/>
</dbReference>
<dbReference type="AlphaFoldDB" id="A0A7D6CSK2"/>
<dbReference type="Proteomes" id="UP000510869">
    <property type="component" value="Chromosome"/>
</dbReference>
<proteinExistence type="predicted"/>
<dbReference type="SUPFAM" id="SSF46785">
    <property type="entry name" value="Winged helix' DNA-binding domain"/>
    <property type="match status" value="1"/>
</dbReference>
<protein>
    <submittedName>
        <fullName evidence="1">MarR family transcriptional regulator</fullName>
    </submittedName>
</protein>
<keyword evidence="2" id="KW-1185">Reference proteome</keyword>
<dbReference type="OrthoDB" id="195563at2157"/>
<accession>A0A7D6CSK2</accession>
<evidence type="ECO:0000313" key="1">
    <source>
        <dbReference type="EMBL" id="QLK26891.1"/>
    </source>
</evidence>
<evidence type="ECO:0000313" key="2">
    <source>
        <dbReference type="Proteomes" id="UP000510869"/>
    </source>
</evidence>
<sequence>MSIDIDRFNERSEEELEEMSNPERVLVFLFENDDRAWKATAIADRTDINRNSINTVLARLEERDLVRHKGSYWAITDDTERLRKAYDIHRANRLFNELYGAEDREEWVEHAADRDDR</sequence>
<reference evidence="1 2" key="1">
    <citation type="submission" date="2020-07" db="EMBL/GenBank/DDBJ databases">
        <title>Natrinema (YPL30) sp. nov. and Haloterrigena xxxxxx (YPL8) sp. nov., isolated from a salt mine.</title>
        <authorList>
            <person name="Cui H."/>
        </authorList>
    </citation>
    <scope>NUCLEOTIDE SEQUENCE [LARGE SCALE GENOMIC DNA]</scope>
    <source>
        <strain evidence="1 2">YPL13</strain>
    </source>
</reference>
<gene>
    <name evidence="1" type="ORF">HYG81_04575</name>
</gene>